<keyword evidence="3" id="KW-0904">Protein phosphatase</keyword>
<dbReference type="EC" id="3.1.3.48" evidence="1"/>
<accession>A0ABM1TPM9</accession>
<evidence type="ECO:0000313" key="7">
    <source>
        <dbReference type="RefSeq" id="XP_022257835.1"/>
    </source>
</evidence>
<name>A0ABM1TPM9_LIMPO</name>
<feature type="domain" description="Tyrosine-protein phosphatase" evidence="5">
    <location>
        <begin position="273"/>
        <end position="411"/>
    </location>
</feature>
<dbReference type="SUPFAM" id="SSF52799">
    <property type="entry name" value="(Phosphotyrosine protein) phosphatases II"/>
    <property type="match status" value="1"/>
</dbReference>
<dbReference type="InterPro" id="IPR000242">
    <property type="entry name" value="PTP_cat"/>
</dbReference>
<dbReference type="Proteomes" id="UP000694941">
    <property type="component" value="Unplaced"/>
</dbReference>
<dbReference type="InterPro" id="IPR029021">
    <property type="entry name" value="Prot-tyrosine_phosphatase-like"/>
</dbReference>
<dbReference type="RefSeq" id="XP_022257835.1">
    <property type="nucleotide sequence ID" value="XM_022402127.1"/>
</dbReference>
<feature type="transmembrane region" description="Helical" evidence="4">
    <location>
        <begin position="155"/>
        <end position="177"/>
    </location>
</feature>
<organism evidence="6 7">
    <name type="scientific">Limulus polyphemus</name>
    <name type="common">Atlantic horseshoe crab</name>
    <dbReference type="NCBI Taxonomy" id="6850"/>
    <lineage>
        <taxon>Eukaryota</taxon>
        <taxon>Metazoa</taxon>
        <taxon>Ecdysozoa</taxon>
        <taxon>Arthropoda</taxon>
        <taxon>Chelicerata</taxon>
        <taxon>Merostomata</taxon>
        <taxon>Xiphosura</taxon>
        <taxon>Limulidae</taxon>
        <taxon>Limulus</taxon>
    </lineage>
</organism>
<evidence type="ECO:0000259" key="5">
    <source>
        <dbReference type="PROSITE" id="PS50055"/>
    </source>
</evidence>
<dbReference type="PROSITE" id="PS50055">
    <property type="entry name" value="TYR_PHOSPHATASE_PTP"/>
    <property type="match status" value="1"/>
</dbReference>
<sequence length="431" mass="49145">MSPQDFIPSIYVYIILTLGMEWPDFCAEKEFIRKEIAEAISKRGGFVEVKQIVFMKSDEHCSSVFHQEQMLSSLKNNEDQFIEVNLFLMDKKGNYDFNLTETCGALMQLEADDSENTIGNRKVYRVQVEFKTNEERDPVYPPADNPRKSSSRANIVVIIVASIASVCVVLLAILLAIMKQRLKKAGGCEPSHQEAYSLDSFPTAANVRRKKSRFSMRSFLNQAFDDPDEPSHPLNFTGLTNFTCNGQAMEDEFKSIPMNMPRMDQVPTGAEVKNRYANVIPEPKTRVPLTLIKGEPNSNYINANFVRGYGGQAKFYIACQAPLPETVPDFWRMVWEQQSKVIVMLTQWEEDGVARCAPYFSENIVDCHRVFGDFQVSLQKTDVQENYTISTLRLYNLEVSPPFCHRLMSLFVIYRRLSILEGLSKGCCISE</sequence>
<dbReference type="PANTHER" id="PTHR46198:SF4">
    <property type="entry name" value="PROTEIN-TYROSINE-PHOSPHATASE"/>
    <property type="match status" value="1"/>
</dbReference>
<keyword evidence="4" id="KW-1133">Transmembrane helix</keyword>
<keyword evidence="4" id="KW-0472">Membrane</keyword>
<keyword evidence="4" id="KW-0812">Transmembrane</keyword>
<evidence type="ECO:0000256" key="2">
    <source>
        <dbReference type="ARBA" id="ARBA00022801"/>
    </source>
</evidence>
<dbReference type="PRINTS" id="PR00700">
    <property type="entry name" value="PRTYPHPHTASE"/>
</dbReference>
<dbReference type="Pfam" id="PF00102">
    <property type="entry name" value="Y_phosphatase"/>
    <property type="match status" value="1"/>
</dbReference>
<dbReference type="InterPro" id="IPR008356">
    <property type="entry name" value="Tyr_Pase_KIM-con"/>
</dbReference>
<keyword evidence="6" id="KW-1185">Reference proteome</keyword>
<dbReference type="Gene3D" id="3.90.190.10">
    <property type="entry name" value="Protein tyrosine phosphatase superfamily"/>
    <property type="match status" value="1"/>
</dbReference>
<proteinExistence type="predicted"/>
<reference evidence="7" key="1">
    <citation type="submission" date="2025-08" db="UniProtKB">
        <authorList>
            <consortium name="RefSeq"/>
        </authorList>
    </citation>
    <scope>IDENTIFICATION</scope>
    <source>
        <tissue evidence="7">Muscle</tissue>
    </source>
</reference>
<gene>
    <name evidence="7" type="primary">LOC111089500</name>
</gene>
<dbReference type="SMART" id="SM00194">
    <property type="entry name" value="PTPc"/>
    <property type="match status" value="1"/>
</dbReference>
<evidence type="ECO:0000256" key="1">
    <source>
        <dbReference type="ARBA" id="ARBA00013064"/>
    </source>
</evidence>
<protein>
    <recommendedName>
        <fullName evidence="1">protein-tyrosine-phosphatase</fullName>
        <ecNumber evidence="1">3.1.3.48</ecNumber>
    </recommendedName>
</protein>
<keyword evidence="2" id="KW-0378">Hydrolase</keyword>
<evidence type="ECO:0000313" key="6">
    <source>
        <dbReference type="Proteomes" id="UP000694941"/>
    </source>
</evidence>
<evidence type="ECO:0000256" key="3">
    <source>
        <dbReference type="ARBA" id="ARBA00022912"/>
    </source>
</evidence>
<dbReference type="GeneID" id="111089500"/>
<evidence type="ECO:0000256" key="4">
    <source>
        <dbReference type="SAM" id="Phobius"/>
    </source>
</evidence>
<dbReference type="PANTHER" id="PTHR46198">
    <property type="entry name" value="PROTEIN-TYROSINE-PHOSPHATASE"/>
    <property type="match status" value="1"/>
</dbReference>